<proteinExistence type="predicted"/>
<organism evidence="2 3">
    <name type="scientific">Coccomyxa subellipsoidea (strain C-169)</name>
    <name type="common">Green microalga</name>
    <dbReference type="NCBI Taxonomy" id="574566"/>
    <lineage>
        <taxon>Eukaryota</taxon>
        <taxon>Viridiplantae</taxon>
        <taxon>Chlorophyta</taxon>
        <taxon>core chlorophytes</taxon>
        <taxon>Trebouxiophyceae</taxon>
        <taxon>Trebouxiophyceae incertae sedis</taxon>
        <taxon>Coccomyxaceae</taxon>
        <taxon>Coccomyxa</taxon>
        <taxon>Coccomyxa subellipsoidea</taxon>
    </lineage>
</organism>
<comment type="caution">
    <text evidence="2">The sequence shown here is derived from an EMBL/GenBank/DDBJ whole genome shotgun (WGS) entry which is preliminary data.</text>
</comment>
<dbReference type="STRING" id="574566.I0Z6T8"/>
<dbReference type="EMBL" id="AGSI01000002">
    <property type="protein sequence ID" value="EIE26357.1"/>
    <property type="molecule type" value="Genomic_DNA"/>
</dbReference>
<dbReference type="InterPro" id="IPR016181">
    <property type="entry name" value="Acyl_CoA_acyltransferase"/>
</dbReference>
<name>I0Z6T8_COCSC</name>
<dbReference type="PANTHER" id="PTHR47443">
    <property type="entry name" value="ACYL-COA N-ACYLTRANSFERASES (NAT) SUPERFAMILY PROTEIN"/>
    <property type="match status" value="1"/>
</dbReference>
<dbReference type="PANTHER" id="PTHR47443:SF3">
    <property type="entry name" value="GCN5-RELATED N-ACETYLTRANSFERASE 4, CHLOROPLASTIC"/>
    <property type="match status" value="1"/>
</dbReference>
<protein>
    <submittedName>
        <fullName evidence="2">Acyl-CoA N-acyltransferase</fullName>
    </submittedName>
</protein>
<dbReference type="AlphaFoldDB" id="I0Z6T8"/>
<accession>I0Z6T8</accession>
<dbReference type="CDD" id="cd04301">
    <property type="entry name" value="NAT_SF"/>
    <property type="match status" value="1"/>
</dbReference>
<dbReference type="OrthoDB" id="249099at2759"/>
<dbReference type="GeneID" id="17044367"/>
<dbReference type="InterPro" id="IPR000182">
    <property type="entry name" value="GNAT_dom"/>
</dbReference>
<evidence type="ECO:0000313" key="2">
    <source>
        <dbReference type="EMBL" id="EIE26357.1"/>
    </source>
</evidence>
<dbReference type="Gene3D" id="3.40.630.30">
    <property type="match status" value="1"/>
</dbReference>
<dbReference type="GO" id="GO:0009507">
    <property type="term" value="C:chloroplast"/>
    <property type="evidence" value="ECO:0007669"/>
    <property type="project" value="TreeGrafter"/>
</dbReference>
<sequence length="306" mass="33547">MFSRASMVQADTAGQCGGSQLRPVCCPSPAFLTQCHIRANGYALRPHRKTRRRACKPSCATGSATSGAELQGRSYRGHLQYTTRMATTADFWAIAEVHAQSFYPTADWLFGPLLRLDRVCALQMGIDADVKGGRGRFACLLAHSLEAEEESSFVKPLLGHPGANVPPFFKFLLSENLQVGFSLSPERLGLLGAVVIDMQGQHMPAERIEKGPFVAYQRPEDVAYISNLAVSPAARRLGVGEELLTAAEKVAKDWGCKMICLHCDPFNEAACGLYNKYEYTKVRTQVNWLSFAGGPTRLQLMQKSIA</sequence>
<feature type="domain" description="N-acetyltransferase" evidence="1">
    <location>
        <begin position="213"/>
        <end position="306"/>
    </location>
</feature>
<evidence type="ECO:0000313" key="3">
    <source>
        <dbReference type="Proteomes" id="UP000007264"/>
    </source>
</evidence>
<reference evidence="2 3" key="1">
    <citation type="journal article" date="2012" name="Genome Biol.">
        <title>The genome of the polar eukaryotic microalga coccomyxa subellipsoidea reveals traits of cold adaptation.</title>
        <authorList>
            <person name="Blanc G."/>
            <person name="Agarkova I."/>
            <person name="Grimwood J."/>
            <person name="Kuo A."/>
            <person name="Brueggeman A."/>
            <person name="Dunigan D."/>
            <person name="Gurnon J."/>
            <person name="Ladunga I."/>
            <person name="Lindquist E."/>
            <person name="Lucas S."/>
            <person name="Pangilinan J."/>
            <person name="Proschold T."/>
            <person name="Salamov A."/>
            <person name="Schmutz J."/>
            <person name="Weeks D."/>
            <person name="Yamada T."/>
            <person name="Claverie J.M."/>
            <person name="Grigoriev I."/>
            <person name="Van Etten J."/>
            <person name="Lomsadze A."/>
            <person name="Borodovsky M."/>
        </authorList>
    </citation>
    <scope>NUCLEOTIDE SEQUENCE [LARGE SCALE GENOMIC DNA]</scope>
    <source>
        <strain evidence="2 3">C-169</strain>
    </source>
</reference>
<dbReference type="SUPFAM" id="SSF55729">
    <property type="entry name" value="Acyl-CoA N-acyltransferases (Nat)"/>
    <property type="match status" value="1"/>
</dbReference>
<dbReference type="Proteomes" id="UP000007264">
    <property type="component" value="Unassembled WGS sequence"/>
</dbReference>
<dbReference type="Pfam" id="PF00583">
    <property type="entry name" value="Acetyltransf_1"/>
    <property type="match status" value="1"/>
</dbReference>
<dbReference type="KEGG" id="csl:COCSUDRAFT_64452"/>
<keyword evidence="3" id="KW-1185">Reference proteome</keyword>
<dbReference type="eggNOG" id="ENOG502QQE1">
    <property type="taxonomic scope" value="Eukaryota"/>
</dbReference>
<dbReference type="RefSeq" id="XP_005650901.1">
    <property type="nucleotide sequence ID" value="XM_005650844.1"/>
</dbReference>
<dbReference type="PROSITE" id="PS51186">
    <property type="entry name" value="GNAT"/>
    <property type="match status" value="1"/>
</dbReference>
<dbReference type="GO" id="GO:0008080">
    <property type="term" value="F:N-acetyltransferase activity"/>
    <property type="evidence" value="ECO:0007669"/>
    <property type="project" value="TreeGrafter"/>
</dbReference>
<evidence type="ECO:0000259" key="1">
    <source>
        <dbReference type="PROSITE" id="PS51186"/>
    </source>
</evidence>
<gene>
    <name evidence="2" type="ORF">COCSUDRAFT_64452</name>
</gene>